<accession>A0AAW1XTF2</accession>
<dbReference type="Proteomes" id="UP001457282">
    <property type="component" value="Unassembled WGS sequence"/>
</dbReference>
<feature type="compositionally biased region" description="Basic and acidic residues" evidence="4">
    <location>
        <begin position="725"/>
        <end position="742"/>
    </location>
</feature>
<comment type="similarity">
    <text evidence="2">Belongs to the NOC2 family.</text>
</comment>
<dbReference type="PANTHER" id="PTHR12687">
    <property type="entry name" value="NUCLEOLAR COMPLEX 2 AND RAD4-RELATED"/>
    <property type="match status" value="1"/>
</dbReference>
<dbReference type="PANTHER" id="PTHR12687:SF8">
    <property type="entry name" value="PROTEIN REBELOTE"/>
    <property type="match status" value="1"/>
</dbReference>
<feature type="compositionally biased region" description="Basic residues" evidence="4">
    <location>
        <begin position="1"/>
        <end position="13"/>
    </location>
</feature>
<dbReference type="GO" id="GO:0030691">
    <property type="term" value="C:Noc2p-Noc3p complex"/>
    <property type="evidence" value="ECO:0007669"/>
    <property type="project" value="TreeGrafter"/>
</dbReference>
<dbReference type="GO" id="GO:0042273">
    <property type="term" value="P:ribosomal large subunit biogenesis"/>
    <property type="evidence" value="ECO:0007669"/>
    <property type="project" value="TreeGrafter"/>
</dbReference>
<evidence type="ECO:0000256" key="3">
    <source>
        <dbReference type="ARBA" id="ARBA00023242"/>
    </source>
</evidence>
<dbReference type="EMBL" id="JBEDUW010000003">
    <property type="protein sequence ID" value="KAK9938852.1"/>
    <property type="molecule type" value="Genomic_DNA"/>
</dbReference>
<name>A0AAW1XTF2_RUBAR</name>
<dbReference type="InterPro" id="IPR005343">
    <property type="entry name" value="Noc2"/>
</dbReference>
<evidence type="ECO:0000256" key="1">
    <source>
        <dbReference type="ARBA" id="ARBA00004123"/>
    </source>
</evidence>
<protein>
    <recommendedName>
        <fullName evidence="7">Nucleolar complex protein 2 homolog</fullName>
    </recommendedName>
</protein>
<evidence type="ECO:0000313" key="6">
    <source>
        <dbReference type="Proteomes" id="UP001457282"/>
    </source>
</evidence>
<evidence type="ECO:0000256" key="2">
    <source>
        <dbReference type="ARBA" id="ARBA00005907"/>
    </source>
</evidence>
<evidence type="ECO:0008006" key="7">
    <source>
        <dbReference type="Google" id="ProtNLM"/>
    </source>
</evidence>
<reference evidence="5 6" key="1">
    <citation type="journal article" date="2023" name="G3 (Bethesda)">
        <title>A chromosome-length genome assembly and annotation of blackberry (Rubus argutus, cv. 'Hillquist').</title>
        <authorList>
            <person name="Bruna T."/>
            <person name="Aryal R."/>
            <person name="Dudchenko O."/>
            <person name="Sargent D.J."/>
            <person name="Mead D."/>
            <person name="Buti M."/>
            <person name="Cavallini A."/>
            <person name="Hytonen T."/>
            <person name="Andres J."/>
            <person name="Pham M."/>
            <person name="Weisz D."/>
            <person name="Mascagni F."/>
            <person name="Usai G."/>
            <person name="Natali L."/>
            <person name="Bassil N."/>
            <person name="Fernandez G.E."/>
            <person name="Lomsadze A."/>
            <person name="Armour M."/>
            <person name="Olukolu B."/>
            <person name="Poorten T."/>
            <person name="Britton C."/>
            <person name="Davik J."/>
            <person name="Ashrafi H."/>
            <person name="Aiden E.L."/>
            <person name="Borodovsky M."/>
            <person name="Worthington M."/>
        </authorList>
    </citation>
    <scope>NUCLEOTIDE SEQUENCE [LARGE SCALE GENOMIC DNA]</scope>
    <source>
        <strain evidence="5">PI 553951</strain>
    </source>
</reference>
<feature type="compositionally biased region" description="Basic residues" evidence="4">
    <location>
        <begin position="22"/>
        <end position="35"/>
    </location>
</feature>
<feature type="region of interest" description="Disordered" evidence="4">
    <location>
        <begin position="690"/>
        <end position="742"/>
    </location>
</feature>
<dbReference type="AlphaFoldDB" id="A0AAW1XTF2"/>
<feature type="compositionally biased region" description="Basic and acidic residues" evidence="4">
    <location>
        <begin position="36"/>
        <end position="48"/>
    </location>
</feature>
<organism evidence="5 6">
    <name type="scientific">Rubus argutus</name>
    <name type="common">Southern blackberry</name>
    <dbReference type="NCBI Taxonomy" id="59490"/>
    <lineage>
        <taxon>Eukaryota</taxon>
        <taxon>Viridiplantae</taxon>
        <taxon>Streptophyta</taxon>
        <taxon>Embryophyta</taxon>
        <taxon>Tracheophyta</taxon>
        <taxon>Spermatophyta</taxon>
        <taxon>Magnoliopsida</taxon>
        <taxon>eudicotyledons</taxon>
        <taxon>Gunneridae</taxon>
        <taxon>Pentapetalae</taxon>
        <taxon>rosids</taxon>
        <taxon>fabids</taxon>
        <taxon>Rosales</taxon>
        <taxon>Rosaceae</taxon>
        <taxon>Rosoideae</taxon>
        <taxon>Rosoideae incertae sedis</taxon>
        <taxon>Rubus</taxon>
    </lineage>
</organism>
<keyword evidence="6" id="KW-1185">Reference proteome</keyword>
<feature type="region of interest" description="Disordered" evidence="4">
    <location>
        <begin position="1"/>
        <end position="48"/>
    </location>
</feature>
<comment type="subcellular location">
    <subcellularLocation>
        <location evidence="1">Nucleus</location>
    </subcellularLocation>
</comment>
<dbReference type="GO" id="GO:0005730">
    <property type="term" value="C:nucleolus"/>
    <property type="evidence" value="ECO:0007669"/>
    <property type="project" value="TreeGrafter"/>
</dbReference>
<comment type="caution">
    <text evidence="5">The sequence shown here is derived from an EMBL/GenBank/DDBJ whole genome shotgun (WGS) entry which is preliminary data.</text>
</comment>
<evidence type="ECO:0000313" key="5">
    <source>
        <dbReference type="EMBL" id="KAK9938852.1"/>
    </source>
</evidence>
<dbReference type="GO" id="GO:0005654">
    <property type="term" value="C:nucleoplasm"/>
    <property type="evidence" value="ECO:0007669"/>
    <property type="project" value="TreeGrafter"/>
</dbReference>
<dbReference type="GO" id="GO:0030690">
    <property type="term" value="C:Noc1p-Noc2p complex"/>
    <property type="evidence" value="ECO:0007669"/>
    <property type="project" value="TreeGrafter"/>
</dbReference>
<sequence length="742" mass="84607">MGKLGKKARKFSKKNLQSVERRNRKFKSTFKKRGPKRNEQDKGKELKKKDAIELANGRNTEVEYIDDTLDTIFNEYDSDVFGDESDSDGYLSEDSSELHLAHSEIENSQEGNLDGSSGALSVQNKEIQIELVKKTIKLDKLKEKDPEFAYFLESYDKEREKFRNKDYADEDEMSDDNMQPENVDGVNFNGGKLLTGSTIDSWCQLVTEQQNVSALTSLLNGYRAACHYGAESTRVFDAYSGHGIQNSETLSKILMFMLNESDNIFRGLMSIPSSDCKKEKSLDLKKNTKWSTFKPLIKSYLRSTLFLLNQVNDTEILAFSLARIRASMTFFAAFPSLLRRLIKIAVHLWATGRGTVSSLSFLIIRDVASVFHSDCFDTCLVKTYKSFLGHCQFVEPGLFQHIQFLRSSIIDLCSVDVQKASSKALVCIQQLARVIQQGLLTKKKEAVKKICSWQYTSCIDLWVMFVSANIQDYDLQPLLFMIIQIINGVAVLFAGPRYLPLRIKCIQWLNHLSSSSGIFIPVASLVLDILEYKISKDGAKPGKAFNQSTSVKLPKHWLKSRNFQEQCVLSAIELLSAHFAQWSHHVSFPDLAIIPLIYLKKFHEITTIESSKRVVKRFMDQVEQNIEFVRKRRDEAAFSPTDQQSAESFLQLEKQNGCTPFTQYYKSIIDKAASRNLTLNEKFSEAKEIKKKTQKKIQVPQDDSITEGVDSKHPEKRKGIVPIKGGRERKMEKKENIEDQVI</sequence>
<gene>
    <name evidence="5" type="ORF">M0R45_015569</name>
</gene>
<proteinExistence type="inferred from homology"/>
<evidence type="ECO:0000256" key="4">
    <source>
        <dbReference type="SAM" id="MobiDB-lite"/>
    </source>
</evidence>
<keyword evidence="3" id="KW-0539">Nucleus</keyword>
<dbReference type="Pfam" id="PF03715">
    <property type="entry name" value="Noc2"/>
    <property type="match status" value="1"/>
</dbReference>